<dbReference type="InterPro" id="IPR019223">
    <property type="entry name" value="DUF2147"/>
</dbReference>
<proteinExistence type="predicted"/>
<dbReference type="RefSeq" id="WP_073630924.1">
    <property type="nucleotide sequence ID" value="NZ_FRXO01000007.1"/>
</dbReference>
<reference evidence="3 4" key="1">
    <citation type="submission" date="2016-12" db="EMBL/GenBank/DDBJ databases">
        <authorList>
            <person name="Song W.-J."/>
            <person name="Kurnit D.M."/>
        </authorList>
    </citation>
    <scope>NUCLEOTIDE SEQUENCE [LARGE SCALE GENOMIC DNA]</scope>
    <source>
        <strain evidence="3 4">DSM 19599</strain>
    </source>
</reference>
<dbReference type="Gene3D" id="2.40.128.520">
    <property type="match status" value="1"/>
</dbReference>
<accession>A0A1M7ZPN6</accession>
<dbReference type="PANTHER" id="PTHR36919:SF2">
    <property type="entry name" value="BLL6627 PROTEIN"/>
    <property type="match status" value="1"/>
</dbReference>
<evidence type="ECO:0000256" key="1">
    <source>
        <dbReference type="SAM" id="SignalP"/>
    </source>
</evidence>
<protein>
    <submittedName>
        <fullName evidence="3">Uncharacterized conserved protein, DUF2147 family</fullName>
    </submittedName>
</protein>
<feature type="domain" description="DUF2147" evidence="2">
    <location>
        <begin position="35"/>
        <end position="130"/>
    </location>
</feature>
<gene>
    <name evidence="3" type="ORF">SAMN02745172_03428</name>
</gene>
<keyword evidence="4" id="KW-1185">Reference proteome</keyword>
<organism evidence="3 4">
    <name type="scientific">Pseudoxanthobacter soli DSM 19599</name>
    <dbReference type="NCBI Taxonomy" id="1123029"/>
    <lineage>
        <taxon>Bacteria</taxon>
        <taxon>Pseudomonadati</taxon>
        <taxon>Pseudomonadota</taxon>
        <taxon>Alphaproteobacteria</taxon>
        <taxon>Hyphomicrobiales</taxon>
        <taxon>Segnochrobactraceae</taxon>
        <taxon>Pseudoxanthobacter</taxon>
    </lineage>
</organism>
<name>A0A1M7ZPN6_9HYPH</name>
<dbReference type="EMBL" id="FRXO01000007">
    <property type="protein sequence ID" value="SHO66769.1"/>
    <property type="molecule type" value="Genomic_DNA"/>
</dbReference>
<dbReference type="STRING" id="1123029.SAMN02745172_03428"/>
<dbReference type="AlphaFoldDB" id="A0A1M7ZPN6"/>
<keyword evidence="1" id="KW-0732">Signal</keyword>
<evidence type="ECO:0000313" key="4">
    <source>
        <dbReference type="Proteomes" id="UP000186406"/>
    </source>
</evidence>
<sequence length="132" mass="13969">MKRSLALVLGLVPAVVLAPLTAALAATAGEPDPAGIWKRGDGNAEVRIAACGDKICAVNLWIGDTSGGEEVGDRLVLTLTPKDEDTLAGTAYDPKRDRTYAMTMRVEEDRLVTRGCILAGLLCKSVTWSRAD</sequence>
<feature type="chain" id="PRO_5012839475" evidence="1">
    <location>
        <begin position="29"/>
        <end position="132"/>
    </location>
</feature>
<evidence type="ECO:0000313" key="3">
    <source>
        <dbReference type="EMBL" id="SHO66769.1"/>
    </source>
</evidence>
<dbReference type="OrthoDB" id="9811671at2"/>
<feature type="signal peptide" evidence="1">
    <location>
        <begin position="1"/>
        <end position="28"/>
    </location>
</feature>
<dbReference type="Proteomes" id="UP000186406">
    <property type="component" value="Unassembled WGS sequence"/>
</dbReference>
<dbReference type="Pfam" id="PF09917">
    <property type="entry name" value="DUF2147"/>
    <property type="match status" value="1"/>
</dbReference>
<dbReference type="PANTHER" id="PTHR36919">
    <property type="entry name" value="BLR1215 PROTEIN"/>
    <property type="match status" value="1"/>
</dbReference>
<evidence type="ECO:0000259" key="2">
    <source>
        <dbReference type="Pfam" id="PF09917"/>
    </source>
</evidence>